<dbReference type="AlphaFoldDB" id="A0A2P2J1S2"/>
<sequence>MNTLVVVFTFVCSRILFFLSICVL</sequence>
<dbReference type="EMBL" id="GGEC01006918">
    <property type="protein sequence ID" value="MBW87401.1"/>
    <property type="molecule type" value="Transcribed_RNA"/>
</dbReference>
<keyword evidence="1" id="KW-0472">Membrane</keyword>
<feature type="transmembrane region" description="Helical" evidence="1">
    <location>
        <begin position="6"/>
        <end position="23"/>
    </location>
</feature>
<evidence type="ECO:0000256" key="1">
    <source>
        <dbReference type="SAM" id="Phobius"/>
    </source>
</evidence>
<evidence type="ECO:0000313" key="2">
    <source>
        <dbReference type="EMBL" id="MBW87401.1"/>
    </source>
</evidence>
<reference evidence="2" key="1">
    <citation type="submission" date="2018-02" db="EMBL/GenBank/DDBJ databases">
        <title>Rhizophora mucronata_Transcriptome.</title>
        <authorList>
            <person name="Meera S.P."/>
            <person name="Sreeshan A."/>
            <person name="Augustine A."/>
        </authorList>
    </citation>
    <scope>NUCLEOTIDE SEQUENCE</scope>
    <source>
        <tissue evidence="2">Leaf</tissue>
    </source>
</reference>
<protein>
    <submittedName>
        <fullName evidence="2">Uncharacterized protein</fullName>
    </submittedName>
</protein>
<proteinExistence type="predicted"/>
<accession>A0A2P2J1S2</accession>
<name>A0A2P2J1S2_RHIMU</name>
<keyword evidence="1" id="KW-1133">Transmembrane helix</keyword>
<keyword evidence="1" id="KW-0812">Transmembrane</keyword>
<organism evidence="2">
    <name type="scientific">Rhizophora mucronata</name>
    <name type="common">Asiatic mangrove</name>
    <dbReference type="NCBI Taxonomy" id="61149"/>
    <lineage>
        <taxon>Eukaryota</taxon>
        <taxon>Viridiplantae</taxon>
        <taxon>Streptophyta</taxon>
        <taxon>Embryophyta</taxon>
        <taxon>Tracheophyta</taxon>
        <taxon>Spermatophyta</taxon>
        <taxon>Magnoliopsida</taxon>
        <taxon>eudicotyledons</taxon>
        <taxon>Gunneridae</taxon>
        <taxon>Pentapetalae</taxon>
        <taxon>rosids</taxon>
        <taxon>fabids</taxon>
        <taxon>Malpighiales</taxon>
        <taxon>Rhizophoraceae</taxon>
        <taxon>Rhizophora</taxon>
    </lineage>
</organism>